<dbReference type="GO" id="GO:0046872">
    <property type="term" value="F:metal ion binding"/>
    <property type="evidence" value="ECO:0007669"/>
    <property type="project" value="UniProtKB-KW"/>
</dbReference>
<dbReference type="GO" id="GO:0009805">
    <property type="term" value="P:coumarin biosynthetic process"/>
    <property type="evidence" value="ECO:0007669"/>
    <property type="project" value="UniProtKB-ARBA"/>
</dbReference>
<name>A0A2G9H5R0_9LAMI</name>
<dbReference type="EMBL" id="NKXS01002601">
    <property type="protein sequence ID" value="PIN12852.1"/>
    <property type="molecule type" value="Genomic_DNA"/>
</dbReference>
<dbReference type="GO" id="GO:0045543">
    <property type="term" value="F:gibberellin 2-beta-dioxygenase activity"/>
    <property type="evidence" value="ECO:0007669"/>
    <property type="project" value="UniProtKB-EC"/>
</dbReference>
<keyword evidence="3 5" id="KW-0560">Oxidoreductase</keyword>
<dbReference type="Gene3D" id="2.60.120.330">
    <property type="entry name" value="B-lactam Antibiotic, Isopenicillin N Synthase, Chain"/>
    <property type="match status" value="1"/>
</dbReference>
<dbReference type="Pfam" id="PF14226">
    <property type="entry name" value="DIOX_N"/>
    <property type="match status" value="1"/>
</dbReference>
<evidence type="ECO:0000256" key="2">
    <source>
        <dbReference type="ARBA" id="ARBA00023004"/>
    </source>
</evidence>
<dbReference type="SUPFAM" id="SSF51197">
    <property type="entry name" value="Clavaminate synthase-like"/>
    <property type="match status" value="1"/>
</dbReference>
<organism evidence="5 6">
    <name type="scientific">Handroanthus impetiginosus</name>
    <dbReference type="NCBI Taxonomy" id="429701"/>
    <lineage>
        <taxon>Eukaryota</taxon>
        <taxon>Viridiplantae</taxon>
        <taxon>Streptophyta</taxon>
        <taxon>Embryophyta</taxon>
        <taxon>Tracheophyta</taxon>
        <taxon>Spermatophyta</taxon>
        <taxon>Magnoliopsida</taxon>
        <taxon>eudicotyledons</taxon>
        <taxon>Gunneridae</taxon>
        <taxon>Pentapetalae</taxon>
        <taxon>asterids</taxon>
        <taxon>lamiids</taxon>
        <taxon>Lamiales</taxon>
        <taxon>Bignoniaceae</taxon>
        <taxon>Crescentiina</taxon>
        <taxon>Tabebuia alliance</taxon>
        <taxon>Handroanthus</taxon>
    </lineage>
</organism>
<dbReference type="PROSITE" id="PS51471">
    <property type="entry name" value="FE2OG_OXY"/>
    <property type="match status" value="1"/>
</dbReference>
<dbReference type="Pfam" id="PF03171">
    <property type="entry name" value="2OG-FeII_Oxy"/>
    <property type="match status" value="1"/>
</dbReference>
<dbReference type="PRINTS" id="PR00682">
    <property type="entry name" value="IPNSYNTHASE"/>
</dbReference>
<comment type="caution">
    <text evidence="5">The sequence shown here is derived from an EMBL/GenBank/DDBJ whole genome shotgun (WGS) entry which is preliminary data.</text>
</comment>
<dbReference type="GO" id="GO:0002238">
    <property type="term" value="P:response to molecule of fungal origin"/>
    <property type="evidence" value="ECO:0007669"/>
    <property type="project" value="UniProtKB-ARBA"/>
</dbReference>
<evidence type="ECO:0000256" key="1">
    <source>
        <dbReference type="ARBA" id="ARBA00022723"/>
    </source>
</evidence>
<dbReference type="OrthoDB" id="288590at2759"/>
<dbReference type="InterPro" id="IPR005123">
    <property type="entry name" value="Oxoglu/Fe-dep_dioxygenase_dom"/>
</dbReference>
<dbReference type="InterPro" id="IPR026992">
    <property type="entry name" value="DIOX_N"/>
</dbReference>
<gene>
    <name evidence="5" type="ORF">CDL12_14534</name>
</gene>
<dbReference type="AlphaFoldDB" id="A0A2G9H5R0"/>
<protein>
    <submittedName>
        <fullName evidence="5">Iron/ascorbate family oxidoreductase</fullName>
        <ecNumber evidence="5">1.14.11.13</ecNumber>
    </submittedName>
</protein>
<dbReference type="PANTHER" id="PTHR47990">
    <property type="entry name" value="2-OXOGLUTARATE (2OG) AND FE(II)-DEPENDENT OXYGENASE SUPERFAMILY PROTEIN-RELATED"/>
    <property type="match status" value="1"/>
</dbReference>
<dbReference type="InterPro" id="IPR050231">
    <property type="entry name" value="Iron_ascorbate_oxido_reductase"/>
</dbReference>
<evidence type="ECO:0000256" key="3">
    <source>
        <dbReference type="RuleBase" id="RU003682"/>
    </source>
</evidence>
<proteinExistence type="inferred from homology"/>
<keyword evidence="1 3" id="KW-0479">Metal-binding</keyword>
<evidence type="ECO:0000313" key="5">
    <source>
        <dbReference type="EMBL" id="PIN12852.1"/>
    </source>
</evidence>
<reference evidence="6" key="1">
    <citation type="journal article" date="2018" name="Gigascience">
        <title>Genome assembly of the Pink Ipe (Handroanthus impetiginosus, Bignoniaceae), a highly valued, ecologically keystone Neotropical timber forest tree.</title>
        <authorList>
            <person name="Silva-Junior O.B."/>
            <person name="Grattapaglia D."/>
            <person name="Novaes E."/>
            <person name="Collevatti R.G."/>
        </authorList>
    </citation>
    <scope>NUCLEOTIDE SEQUENCE [LARGE SCALE GENOMIC DNA]</scope>
    <source>
        <strain evidence="6">cv. UFG-1</strain>
    </source>
</reference>
<sequence>MTTNPGKFNSYPPFFRPNQTVDHVEHGSKSESDSCSDLNSDSVPVIDFQLMKPENLSKICKEWGMFRLVNHGIPVDLLRQLHAYANKLFSLDFESKQALLTSPMLYFWGSPALTMSGKVQQTGPCSQNFNWLEGLNVPLSKMTQLEYQDPVLESFRSLLEEYGNHQTRLAKAIFTTMAQDLNFPPPKAASYLSPPTGILRVYRYLQCPMAEQRWGINAHTDSSVLSIIYQDQVGGLQVYKNDKWLDVKPIQDTLIVNLGDMMQAISNDKYVSVKHRVKVNKNKERISMGYFVFPHENAVIESSKYKPFTYADFRAEKELDLKNVGIKIGLPRFRITEENEL</sequence>
<dbReference type="InterPro" id="IPR044861">
    <property type="entry name" value="IPNS-like_FE2OG_OXY"/>
</dbReference>
<dbReference type="STRING" id="429701.A0A2G9H5R0"/>
<keyword evidence="6" id="KW-1185">Reference proteome</keyword>
<evidence type="ECO:0000259" key="4">
    <source>
        <dbReference type="PROSITE" id="PS51471"/>
    </source>
</evidence>
<comment type="similarity">
    <text evidence="3">Belongs to the iron/ascorbate-dependent oxidoreductase family.</text>
</comment>
<dbReference type="Proteomes" id="UP000231279">
    <property type="component" value="Unassembled WGS sequence"/>
</dbReference>
<dbReference type="InterPro" id="IPR027443">
    <property type="entry name" value="IPNS-like_sf"/>
</dbReference>
<evidence type="ECO:0000313" key="6">
    <source>
        <dbReference type="Proteomes" id="UP000231279"/>
    </source>
</evidence>
<keyword evidence="2 3" id="KW-0408">Iron</keyword>
<accession>A0A2G9H5R0</accession>
<dbReference type="EC" id="1.14.11.13" evidence="5"/>
<feature type="domain" description="Fe2OG dioxygenase" evidence="4">
    <location>
        <begin position="194"/>
        <end position="294"/>
    </location>
</feature>